<reference evidence="2 3" key="1">
    <citation type="submission" date="2018-11" db="EMBL/GenBank/DDBJ databases">
        <authorList>
            <consortium name="Pathogen Informatics"/>
        </authorList>
    </citation>
    <scope>NUCLEOTIDE SEQUENCE [LARGE SCALE GENOMIC DNA]</scope>
</reference>
<protein>
    <submittedName>
        <fullName evidence="2">Uncharacterized protein</fullName>
    </submittedName>
</protein>
<proteinExistence type="predicted"/>
<feature type="compositionally biased region" description="Basic and acidic residues" evidence="1">
    <location>
        <begin position="29"/>
        <end position="43"/>
    </location>
</feature>
<feature type="region of interest" description="Disordered" evidence="1">
    <location>
        <begin position="1"/>
        <end position="59"/>
    </location>
</feature>
<evidence type="ECO:0000313" key="2">
    <source>
        <dbReference type="EMBL" id="VDK48794.1"/>
    </source>
</evidence>
<name>A0A3P6RX66_CYLGO</name>
<gene>
    <name evidence="2" type="ORF">CGOC_LOCUS1372</name>
</gene>
<accession>A0A3P6RX66</accession>
<dbReference type="EMBL" id="UYRV01002504">
    <property type="protein sequence ID" value="VDK48794.1"/>
    <property type="molecule type" value="Genomic_DNA"/>
</dbReference>
<dbReference type="Proteomes" id="UP000271889">
    <property type="component" value="Unassembled WGS sequence"/>
</dbReference>
<keyword evidence="3" id="KW-1185">Reference proteome</keyword>
<evidence type="ECO:0000256" key="1">
    <source>
        <dbReference type="SAM" id="MobiDB-lite"/>
    </source>
</evidence>
<organism evidence="2 3">
    <name type="scientific">Cylicostephanus goldi</name>
    <name type="common">Nematode worm</name>
    <dbReference type="NCBI Taxonomy" id="71465"/>
    <lineage>
        <taxon>Eukaryota</taxon>
        <taxon>Metazoa</taxon>
        <taxon>Ecdysozoa</taxon>
        <taxon>Nematoda</taxon>
        <taxon>Chromadorea</taxon>
        <taxon>Rhabditida</taxon>
        <taxon>Rhabditina</taxon>
        <taxon>Rhabditomorpha</taxon>
        <taxon>Strongyloidea</taxon>
        <taxon>Strongylidae</taxon>
        <taxon>Cylicostephanus</taxon>
    </lineage>
</organism>
<dbReference type="AlphaFoldDB" id="A0A3P6RX66"/>
<sequence length="108" mass="12281">MGGSNLQNAARKRTTHGPVPGTKVAWKTPMDREMFRGKPEGSSEAKTVNPGSDNQSKPVQKYNTFIVEYTQEQERLRQKLLAVVPRMTTGRQVKRKWTPHVRVLHGVR</sequence>
<evidence type="ECO:0000313" key="3">
    <source>
        <dbReference type="Proteomes" id="UP000271889"/>
    </source>
</evidence>
<feature type="compositionally biased region" description="Polar residues" evidence="1">
    <location>
        <begin position="44"/>
        <end position="59"/>
    </location>
</feature>